<dbReference type="OrthoDB" id="447919at2"/>
<protein>
    <recommendedName>
        <fullName evidence="3">DUF3386 domain-containing protein</fullName>
    </recommendedName>
</protein>
<name>A0A0A2A8V6_PROMR</name>
<dbReference type="EMBL" id="JNAM01000011">
    <property type="protein sequence ID" value="KGF96853.1"/>
    <property type="molecule type" value="Genomic_DNA"/>
</dbReference>
<evidence type="ECO:0008006" key="3">
    <source>
        <dbReference type="Google" id="ProtNLM"/>
    </source>
</evidence>
<accession>A0A0A2A8V6</accession>
<reference evidence="2" key="1">
    <citation type="journal article" date="2014" name="Sci. Data">
        <title>Genomes of diverse isolates of the marine cyanobacterium Prochlorococcus.</title>
        <authorList>
            <person name="Biller S."/>
            <person name="Berube P."/>
            <person name="Thompson J."/>
            <person name="Kelly L."/>
            <person name="Roggensack S."/>
            <person name="Awad L."/>
            <person name="Roache-Johnson K."/>
            <person name="Ding H."/>
            <person name="Giovannoni S.J."/>
            <person name="Moore L.R."/>
            <person name="Chisholm S.W."/>
        </authorList>
    </citation>
    <scope>NUCLEOTIDE SEQUENCE [LARGE SCALE GENOMIC DNA]</scope>
    <source>
        <strain evidence="2">MIT 9302</strain>
    </source>
</reference>
<dbReference type="AlphaFoldDB" id="A0A0A2A8V6"/>
<gene>
    <name evidence="1" type="ORF">EU96_1490</name>
</gene>
<dbReference type="Pfam" id="PF11866">
    <property type="entry name" value="DUF3386"/>
    <property type="match status" value="1"/>
</dbReference>
<dbReference type="STRING" id="74545.EU96_1490"/>
<dbReference type="RefSeq" id="WP_032527108.1">
    <property type="nucleotide sequence ID" value="NZ_CP138951.1"/>
</dbReference>
<sequence length="218" mass="25665">MENIKEINCKEIFRNAYENRYTWKNDFNGYQGKCIFLINNKIIQKGNFLLGKDFKPNIQEIEDEKIVKSIASQLFEVCIHRVKREFQSVHSENNFNLLKNSESGIEMSVSGKNQGDKYRVKNDSINMVYRKIHGTIIEIFVAEFLDTGIGSLSKKYSSQRIDPNTLEANSQKLEYEDEFVNIGKEDYWILNSRKIKYLNQNQEEETQKFVFEDLCLLN</sequence>
<dbReference type="Proteomes" id="UP000030445">
    <property type="component" value="Unassembled WGS sequence"/>
</dbReference>
<evidence type="ECO:0000313" key="1">
    <source>
        <dbReference type="EMBL" id="KGF96853.1"/>
    </source>
</evidence>
<proteinExistence type="predicted"/>
<dbReference type="InterPro" id="IPR021809">
    <property type="entry name" value="DUF3386"/>
</dbReference>
<organism evidence="1 2">
    <name type="scientific">Prochlorococcus marinus str. MIT 9302</name>
    <dbReference type="NCBI Taxonomy" id="74545"/>
    <lineage>
        <taxon>Bacteria</taxon>
        <taxon>Bacillati</taxon>
        <taxon>Cyanobacteriota</taxon>
        <taxon>Cyanophyceae</taxon>
        <taxon>Synechococcales</taxon>
        <taxon>Prochlorococcaceae</taxon>
        <taxon>Prochlorococcus</taxon>
    </lineage>
</organism>
<dbReference type="eggNOG" id="ENOG502Z8H2">
    <property type="taxonomic scope" value="Bacteria"/>
</dbReference>
<evidence type="ECO:0000313" key="2">
    <source>
        <dbReference type="Proteomes" id="UP000030445"/>
    </source>
</evidence>
<comment type="caution">
    <text evidence="1">The sequence shown here is derived from an EMBL/GenBank/DDBJ whole genome shotgun (WGS) entry which is preliminary data.</text>
</comment>